<dbReference type="AlphaFoldDB" id="A0A2A5ACZ4"/>
<dbReference type="InterPro" id="IPR011047">
    <property type="entry name" value="Quinoprotein_ADH-like_sf"/>
</dbReference>
<dbReference type="InterPro" id="IPR018391">
    <property type="entry name" value="PQQ_b-propeller_rpt"/>
</dbReference>
<name>A0A2A5ACZ4_9GAMM</name>
<evidence type="ECO:0000256" key="2">
    <source>
        <dbReference type="ARBA" id="ARBA00008156"/>
    </source>
</evidence>
<feature type="domain" description="Pyrrolo-quinoline quinone repeat" evidence="5">
    <location>
        <begin position="37"/>
        <end position="653"/>
    </location>
</feature>
<evidence type="ECO:0000313" key="7">
    <source>
        <dbReference type="Proteomes" id="UP000218327"/>
    </source>
</evidence>
<proteinExistence type="inferred from homology"/>
<protein>
    <recommendedName>
        <fullName evidence="5">Pyrrolo-quinoline quinone repeat domain-containing protein</fullName>
    </recommendedName>
</protein>
<evidence type="ECO:0000256" key="4">
    <source>
        <dbReference type="SAM" id="SignalP"/>
    </source>
</evidence>
<comment type="caution">
    <text evidence="6">The sequence shown here is derived from an EMBL/GenBank/DDBJ whole genome shotgun (WGS) entry which is preliminary data.</text>
</comment>
<dbReference type="SMART" id="SM00564">
    <property type="entry name" value="PQQ"/>
    <property type="match status" value="4"/>
</dbReference>
<dbReference type="PANTHER" id="PTHR32303">
    <property type="entry name" value="QUINOPROTEIN ALCOHOL DEHYDROGENASE (CYTOCHROME C)"/>
    <property type="match status" value="1"/>
</dbReference>
<keyword evidence="3" id="KW-0560">Oxidoreductase</keyword>
<gene>
    <name evidence="6" type="ORF">COA96_18030</name>
</gene>
<dbReference type="EMBL" id="NVVJ01000110">
    <property type="protein sequence ID" value="PCJ17129.1"/>
    <property type="molecule type" value="Genomic_DNA"/>
</dbReference>
<evidence type="ECO:0000256" key="1">
    <source>
        <dbReference type="ARBA" id="ARBA00001931"/>
    </source>
</evidence>
<dbReference type="InterPro" id="IPR002372">
    <property type="entry name" value="PQQ_rpt_dom"/>
</dbReference>
<evidence type="ECO:0000256" key="3">
    <source>
        <dbReference type="ARBA" id="ARBA00023002"/>
    </source>
</evidence>
<sequence>MQAPTVRRFSLALGSAVAAILAVFTSNLVSAQNTSEWLTLGGDFAHTRYSAADEITAENFKDLEVMWEWDGASFHAVSGRSTPSLIDGRLYTVAGNKRYVVAIDPKTGETLWSYREPDTPRGEYSMRADYGKGVAFARIDGKLVIYIVSPGFFLTALDAETGVPLEGFGGAVPIDGFPDTGVVDLMADLGHPYDPYDGIPLETGYITSSSPPIVVNGVIIVGNSAEQGYHQSRVENVPGDILAYDARTGDFKWKFNVIPKPGEYGHETWENDAWEWTGDVSSWAPMSADPENNLVYIPTNSATIDYYGGFRPGDNLYGAALIALDVTTGERAWHFQMVKHEVWNFDNPTAPVLLDLNMPGRGRVQAIAQVTKQAWVYAFDRITGEPLWPIVDRPVPASIVPGEVLSPTQPHVTKPAPFDMQGITIDDLADFTPEIRQQAIEAISDYQMGPLFNPPIHAGNDTGKFAAMNCPGGAGGANITAPAVADPTSGILYVSSHKACFALRLIPGEEADLLYPNTTGTTLSEWANAGPGATARPPRHPAGIPLWKPPYSRITAIDMNTGEHLWMIPTGETPNRIKNNPALAGVDIGNTGTGALVPMVTTANMLVYSDQASDGTPMLYAIDKQTGEIMSEIEAPARSSYGMSSWVHDGHQYLLLQTGSKLTALALPAAQAEAGAAH</sequence>
<comment type="cofactor">
    <cofactor evidence="1">
        <name>pyrroloquinoline quinone</name>
        <dbReference type="ChEBI" id="CHEBI:58442"/>
    </cofactor>
</comment>
<organism evidence="6 7">
    <name type="scientific">SAR86 cluster bacterium</name>
    <dbReference type="NCBI Taxonomy" id="2030880"/>
    <lineage>
        <taxon>Bacteria</taxon>
        <taxon>Pseudomonadati</taxon>
        <taxon>Pseudomonadota</taxon>
        <taxon>Gammaproteobacteria</taxon>
        <taxon>SAR86 cluster</taxon>
    </lineage>
</organism>
<feature type="chain" id="PRO_5012833866" description="Pyrrolo-quinoline quinone repeat domain-containing protein" evidence="4">
    <location>
        <begin position="32"/>
        <end position="678"/>
    </location>
</feature>
<keyword evidence="4" id="KW-0732">Signal</keyword>
<dbReference type="GO" id="GO:0016491">
    <property type="term" value="F:oxidoreductase activity"/>
    <property type="evidence" value="ECO:0007669"/>
    <property type="project" value="UniProtKB-KW"/>
</dbReference>
<accession>A0A2A5ACZ4</accession>
<dbReference type="Gene3D" id="2.140.10.10">
    <property type="entry name" value="Quinoprotein alcohol dehydrogenase-like superfamily"/>
    <property type="match status" value="2"/>
</dbReference>
<dbReference type="PANTHER" id="PTHR32303:SF4">
    <property type="entry name" value="QUINOPROTEIN GLUCOSE DEHYDROGENASE"/>
    <property type="match status" value="1"/>
</dbReference>
<dbReference type="Pfam" id="PF01011">
    <property type="entry name" value="PQQ"/>
    <property type="match status" value="1"/>
</dbReference>
<comment type="similarity">
    <text evidence="2">Belongs to the bacterial PQQ dehydrogenase family.</text>
</comment>
<feature type="signal peptide" evidence="4">
    <location>
        <begin position="1"/>
        <end position="31"/>
    </location>
</feature>
<evidence type="ECO:0000259" key="5">
    <source>
        <dbReference type="Pfam" id="PF01011"/>
    </source>
</evidence>
<dbReference type="SUPFAM" id="SSF50998">
    <property type="entry name" value="Quinoprotein alcohol dehydrogenase-like"/>
    <property type="match status" value="1"/>
</dbReference>
<reference evidence="7" key="1">
    <citation type="submission" date="2017-08" db="EMBL/GenBank/DDBJ databases">
        <title>A dynamic microbial community with high functional redundancy inhabits the cold, oxic subseafloor aquifer.</title>
        <authorList>
            <person name="Tully B.J."/>
            <person name="Wheat C.G."/>
            <person name="Glazer B.T."/>
            <person name="Huber J.A."/>
        </authorList>
    </citation>
    <scope>NUCLEOTIDE SEQUENCE [LARGE SCALE GENOMIC DNA]</scope>
</reference>
<dbReference type="Proteomes" id="UP000218327">
    <property type="component" value="Unassembled WGS sequence"/>
</dbReference>
<evidence type="ECO:0000313" key="6">
    <source>
        <dbReference type="EMBL" id="PCJ17129.1"/>
    </source>
</evidence>